<gene>
    <name evidence="1" type="ORF">VP01_729g4</name>
</gene>
<reference evidence="1 2" key="1">
    <citation type="submission" date="2015-08" db="EMBL/GenBank/DDBJ databases">
        <title>Next Generation Sequencing and Analysis of the Genome of Puccinia sorghi L Schw, the Causal Agent of Maize Common Rust.</title>
        <authorList>
            <person name="Rochi L."/>
            <person name="Burguener G."/>
            <person name="Darino M."/>
            <person name="Turjanski A."/>
            <person name="Kreff E."/>
            <person name="Dieguez M.J."/>
            <person name="Sacco F."/>
        </authorList>
    </citation>
    <scope>NUCLEOTIDE SEQUENCE [LARGE SCALE GENOMIC DNA]</scope>
    <source>
        <strain evidence="1 2">RO10H11247</strain>
    </source>
</reference>
<proteinExistence type="predicted"/>
<sequence length="336" mass="38958">MGPVEQAGIMIFNNSCKGRDKPNWIRLDGCWNELRKAPRRGKRPSFKDVLGPLGQTHGSGELVTCCLPHHVFGYTMWLSTSLVDSYGIIWAFTKVSWYLFEPKYYLNKCSNYIKDVMWHIFSRAFMDDCILLYFETRKLSHICVRLCHVFVSIFFFVNSHLENSLKQYLIIYCYYYGCLSLYSSKLKDPLLIIVVVIVLIPLNLQRLIQFSMESLYLVGAGHPFMLKFQLSPPSFLSHLFLFLDFIGNKTIQKKSFMCFSIISEIISCLFISLTRYVSISIACNFFLLNWSYTELIPLISPEIQLKYAKVLVVYQIFIFWDRGIGTAKKTCSTACS</sequence>
<dbReference type="AlphaFoldDB" id="A0A0L6UCX7"/>
<dbReference type="Proteomes" id="UP000037035">
    <property type="component" value="Unassembled WGS sequence"/>
</dbReference>
<evidence type="ECO:0000313" key="1">
    <source>
        <dbReference type="EMBL" id="KNZ46409.1"/>
    </source>
</evidence>
<organism evidence="1 2">
    <name type="scientific">Puccinia sorghi</name>
    <dbReference type="NCBI Taxonomy" id="27349"/>
    <lineage>
        <taxon>Eukaryota</taxon>
        <taxon>Fungi</taxon>
        <taxon>Dikarya</taxon>
        <taxon>Basidiomycota</taxon>
        <taxon>Pucciniomycotina</taxon>
        <taxon>Pucciniomycetes</taxon>
        <taxon>Pucciniales</taxon>
        <taxon>Pucciniaceae</taxon>
        <taxon>Puccinia</taxon>
    </lineage>
</organism>
<dbReference type="VEuPathDB" id="FungiDB:VP01_729g4"/>
<comment type="caution">
    <text evidence="1">The sequence shown here is derived from an EMBL/GenBank/DDBJ whole genome shotgun (WGS) entry which is preliminary data.</text>
</comment>
<keyword evidence="2" id="KW-1185">Reference proteome</keyword>
<name>A0A0L6UCX7_9BASI</name>
<evidence type="ECO:0000313" key="2">
    <source>
        <dbReference type="Proteomes" id="UP000037035"/>
    </source>
</evidence>
<accession>A0A0L6UCX7</accession>
<protein>
    <submittedName>
        <fullName evidence="1">Uncharacterized protein</fullName>
    </submittedName>
</protein>
<dbReference type="EMBL" id="LAVV01012716">
    <property type="protein sequence ID" value="KNZ46409.1"/>
    <property type="molecule type" value="Genomic_DNA"/>
</dbReference>